<dbReference type="RefSeq" id="WP_345119976.1">
    <property type="nucleotide sequence ID" value="NZ_BAABAT010000001.1"/>
</dbReference>
<name>A0ABP8CTU0_9ACTN</name>
<sequence length="216" mass="23756">MTHAYRPPPALAATDFWMLSHNEHTGQPLAPHRVVAIGLAAALLAELLLEERIGIHHDNVVPITAYPPRDALTHQVLDRLTGEEPLPVQVWLRHLTQTSYEAVAERMLRQRLVVKVGDRRLLGRSRITYRPVDPNVAGWPAARLHVFLREGRPFTESDAVLAGLAKAIGLHHRALEGSGRSTESYLDAVIASAGRPYHQLFAHTAAIVGSAVMAGR</sequence>
<evidence type="ECO:0000256" key="3">
    <source>
        <dbReference type="ARBA" id="ARBA00023121"/>
    </source>
</evidence>
<evidence type="ECO:0000256" key="1">
    <source>
        <dbReference type="ARBA" id="ARBA00004255"/>
    </source>
</evidence>
<evidence type="ECO:0008006" key="7">
    <source>
        <dbReference type="Google" id="ProtNLM"/>
    </source>
</evidence>
<dbReference type="InterPro" id="IPR008628">
    <property type="entry name" value="GPP34-like"/>
</dbReference>
<evidence type="ECO:0000313" key="6">
    <source>
        <dbReference type="Proteomes" id="UP001500620"/>
    </source>
</evidence>
<keyword evidence="2" id="KW-0333">Golgi apparatus</keyword>
<reference evidence="6" key="1">
    <citation type="journal article" date="2019" name="Int. J. Syst. Evol. Microbiol.">
        <title>The Global Catalogue of Microorganisms (GCM) 10K type strain sequencing project: providing services to taxonomists for standard genome sequencing and annotation.</title>
        <authorList>
            <consortium name="The Broad Institute Genomics Platform"/>
            <consortium name="The Broad Institute Genome Sequencing Center for Infectious Disease"/>
            <person name="Wu L."/>
            <person name="Ma J."/>
        </authorList>
    </citation>
    <scope>NUCLEOTIDE SEQUENCE [LARGE SCALE GENOMIC DNA]</scope>
    <source>
        <strain evidence="6">JCM 17441</strain>
    </source>
</reference>
<dbReference type="EMBL" id="BAABAT010000001">
    <property type="protein sequence ID" value="GAA4243158.1"/>
    <property type="molecule type" value="Genomic_DNA"/>
</dbReference>
<keyword evidence="6" id="KW-1185">Reference proteome</keyword>
<proteinExistence type="predicted"/>
<protein>
    <recommendedName>
        <fullName evidence="7">GPP34 family phosphoprotein</fullName>
    </recommendedName>
</protein>
<accession>A0ABP8CTU0</accession>
<evidence type="ECO:0000256" key="4">
    <source>
        <dbReference type="ARBA" id="ARBA00023136"/>
    </source>
</evidence>
<dbReference type="Pfam" id="PF05719">
    <property type="entry name" value="GPP34"/>
    <property type="match status" value="1"/>
</dbReference>
<evidence type="ECO:0000256" key="2">
    <source>
        <dbReference type="ARBA" id="ARBA00023034"/>
    </source>
</evidence>
<evidence type="ECO:0000313" key="5">
    <source>
        <dbReference type="EMBL" id="GAA4243158.1"/>
    </source>
</evidence>
<dbReference type="InterPro" id="IPR038261">
    <property type="entry name" value="GPP34-like_sf"/>
</dbReference>
<gene>
    <name evidence="5" type="ORF">GCM10022255_001030</name>
</gene>
<dbReference type="Proteomes" id="UP001500620">
    <property type="component" value="Unassembled WGS sequence"/>
</dbReference>
<comment type="caution">
    <text evidence="5">The sequence shown here is derived from an EMBL/GenBank/DDBJ whole genome shotgun (WGS) entry which is preliminary data.</text>
</comment>
<keyword evidence="3" id="KW-0446">Lipid-binding</keyword>
<dbReference type="Gene3D" id="1.10.3630.10">
    <property type="entry name" value="yeast vps74-n-term truncation variant domain like"/>
    <property type="match status" value="1"/>
</dbReference>
<organism evidence="5 6">
    <name type="scientific">Dactylosporangium darangshiense</name>
    <dbReference type="NCBI Taxonomy" id="579108"/>
    <lineage>
        <taxon>Bacteria</taxon>
        <taxon>Bacillati</taxon>
        <taxon>Actinomycetota</taxon>
        <taxon>Actinomycetes</taxon>
        <taxon>Micromonosporales</taxon>
        <taxon>Micromonosporaceae</taxon>
        <taxon>Dactylosporangium</taxon>
    </lineage>
</organism>
<keyword evidence="4" id="KW-0472">Membrane</keyword>
<comment type="subcellular location">
    <subcellularLocation>
        <location evidence="1">Golgi apparatus membrane</location>
        <topology evidence="1">Peripheral membrane protein</topology>
        <orientation evidence="1">Cytoplasmic side</orientation>
    </subcellularLocation>
</comment>